<dbReference type="STRING" id="856736.SAMN04488058_10829"/>
<feature type="compositionally biased region" description="Low complexity" evidence="1">
    <location>
        <begin position="483"/>
        <end position="495"/>
    </location>
</feature>
<keyword evidence="3" id="KW-0456">Lyase</keyword>
<dbReference type="InterPro" id="IPR015424">
    <property type="entry name" value="PyrdxlP-dep_Trfase"/>
</dbReference>
<dbReference type="SMART" id="SM00341">
    <property type="entry name" value="HRDC"/>
    <property type="match status" value="1"/>
</dbReference>
<accession>A0A1H6YRL7</accession>
<sequence>MGGMTDPRPTRPDARLVRLHAERGNPLARLEEALAALEEADWGLLFSGEGALARQLAALLGPGTLRVDGRLPLSRAALAEAGLAAADLHGDLHGARAAWLLEPDPGVLERARRAGVPVIVDGTLAPGGGWLRQGASFVVYRDALTLSGHADAPLAALFGQGEVPAAAAPAPSDLAVALALRDVATLPLRLARSARTAAQLAERLGAQARAAGPTALLLAHDAAADTAARPGGVLAAARHVPEGLLLTPGLEEVGSVLALLRQEAAPRPAPEAREERRGEERTTRFSSGREEGYSRRGVRREERERRDFRERDSRDGTGRDGAGRDSGGRDSGGREGAGRERERPRFDRPHPERPNEPEAPARRAPDSQTPPAPERVAFEAPQPPATTSSRPAREAAGLPQPDEAPWQPEIVYSDLTHPPVPLTHTVSSGPDAAPLDFTPPLAEDRPAPVTGPSAASDEAPALPTPAPEPEPERAAPPAPEPELPALAPDLPATPESAGPDNVASDLTGEQAAIYARLREWRNAEAKRQEISRFIIASNATLAEIARRVPYTLEDLRAVRGMGPGRLDKYGNKILEVVRG</sequence>
<organism evidence="3 4">
    <name type="scientific">Deinococcus reticulitermitis</name>
    <dbReference type="NCBI Taxonomy" id="856736"/>
    <lineage>
        <taxon>Bacteria</taxon>
        <taxon>Thermotogati</taxon>
        <taxon>Deinococcota</taxon>
        <taxon>Deinococci</taxon>
        <taxon>Deinococcales</taxon>
        <taxon>Deinococcaceae</taxon>
        <taxon>Deinococcus</taxon>
    </lineage>
</organism>
<dbReference type="GO" id="GO:0003676">
    <property type="term" value="F:nucleic acid binding"/>
    <property type="evidence" value="ECO:0007669"/>
    <property type="project" value="InterPro"/>
</dbReference>
<evidence type="ECO:0000313" key="4">
    <source>
        <dbReference type="Proteomes" id="UP000199223"/>
    </source>
</evidence>
<dbReference type="Pfam" id="PF00570">
    <property type="entry name" value="HRDC"/>
    <property type="match status" value="1"/>
</dbReference>
<evidence type="ECO:0000313" key="3">
    <source>
        <dbReference type="EMBL" id="SEJ43911.1"/>
    </source>
</evidence>
<dbReference type="PROSITE" id="PS50967">
    <property type="entry name" value="HRDC"/>
    <property type="match status" value="1"/>
</dbReference>
<dbReference type="Proteomes" id="UP000199223">
    <property type="component" value="Unassembled WGS sequence"/>
</dbReference>
<dbReference type="AlphaFoldDB" id="A0A1H6YRL7"/>
<dbReference type="InterPro" id="IPR044876">
    <property type="entry name" value="HRDC_dom_sf"/>
</dbReference>
<evidence type="ECO:0000256" key="1">
    <source>
        <dbReference type="SAM" id="MobiDB-lite"/>
    </source>
</evidence>
<dbReference type="Gene3D" id="1.10.150.80">
    <property type="entry name" value="HRDC domain"/>
    <property type="match status" value="1"/>
</dbReference>
<reference evidence="4" key="1">
    <citation type="submission" date="2016-10" db="EMBL/GenBank/DDBJ databases">
        <authorList>
            <person name="Varghese N."/>
            <person name="Submissions S."/>
        </authorList>
    </citation>
    <scope>NUCLEOTIDE SEQUENCE [LARGE SCALE GENOMIC DNA]</scope>
    <source>
        <strain evidence="4">CGMCC 1.10218</strain>
    </source>
</reference>
<protein>
    <submittedName>
        <fullName evidence="3">Cystathionine beta-lyase/cystathionine gamma-synthase</fullName>
    </submittedName>
</protein>
<dbReference type="GO" id="GO:0016829">
    <property type="term" value="F:lyase activity"/>
    <property type="evidence" value="ECO:0007669"/>
    <property type="project" value="UniProtKB-KW"/>
</dbReference>
<feature type="domain" description="HRDC" evidence="2">
    <location>
        <begin position="507"/>
        <end position="579"/>
    </location>
</feature>
<feature type="region of interest" description="Disordered" evidence="1">
    <location>
        <begin position="263"/>
        <end position="505"/>
    </location>
</feature>
<dbReference type="InterPro" id="IPR010997">
    <property type="entry name" value="HRDC-like_sf"/>
</dbReference>
<dbReference type="SUPFAM" id="SSF47819">
    <property type="entry name" value="HRDC-like"/>
    <property type="match status" value="1"/>
</dbReference>
<name>A0A1H6YRL7_9DEIO</name>
<keyword evidence="4" id="KW-1185">Reference proteome</keyword>
<proteinExistence type="predicted"/>
<dbReference type="EMBL" id="FNZA01000008">
    <property type="protein sequence ID" value="SEJ43911.1"/>
    <property type="molecule type" value="Genomic_DNA"/>
</dbReference>
<dbReference type="SUPFAM" id="SSF53383">
    <property type="entry name" value="PLP-dependent transferases"/>
    <property type="match status" value="1"/>
</dbReference>
<dbReference type="GO" id="GO:0000166">
    <property type="term" value="F:nucleotide binding"/>
    <property type="evidence" value="ECO:0007669"/>
    <property type="project" value="InterPro"/>
</dbReference>
<evidence type="ECO:0000259" key="2">
    <source>
        <dbReference type="PROSITE" id="PS50967"/>
    </source>
</evidence>
<feature type="compositionally biased region" description="Pro residues" evidence="1">
    <location>
        <begin position="462"/>
        <end position="482"/>
    </location>
</feature>
<dbReference type="InterPro" id="IPR002121">
    <property type="entry name" value="HRDC_dom"/>
</dbReference>
<gene>
    <name evidence="3" type="ORF">SAMN04488058_10829</name>
</gene>
<feature type="compositionally biased region" description="Basic and acidic residues" evidence="1">
    <location>
        <begin position="270"/>
        <end position="365"/>
    </location>
</feature>